<dbReference type="PANTHER" id="PTHR43133:SF51">
    <property type="entry name" value="RNA POLYMERASE SIGMA FACTOR"/>
    <property type="match status" value="1"/>
</dbReference>
<dbReference type="SUPFAM" id="SSF88659">
    <property type="entry name" value="Sigma3 and sigma4 domains of RNA polymerase sigma factors"/>
    <property type="match status" value="1"/>
</dbReference>
<keyword evidence="2" id="KW-0805">Transcription regulation</keyword>
<dbReference type="InterPro" id="IPR013324">
    <property type="entry name" value="RNA_pol_sigma_r3/r4-like"/>
</dbReference>
<evidence type="ECO:0000313" key="7">
    <source>
        <dbReference type="EMBL" id="MFD2792776.1"/>
    </source>
</evidence>
<proteinExistence type="inferred from homology"/>
<dbReference type="Gene3D" id="1.10.10.10">
    <property type="entry name" value="Winged helix-like DNA-binding domain superfamily/Winged helix DNA-binding domain"/>
    <property type="match status" value="1"/>
</dbReference>
<dbReference type="InterPro" id="IPR014284">
    <property type="entry name" value="RNA_pol_sigma-70_dom"/>
</dbReference>
<dbReference type="SUPFAM" id="SSF88946">
    <property type="entry name" value="Sigma2 domain of RNA polymerase sigma factors"/>
    <property type="match status" value="1"/>
</dbReference>
<feature type="domain" description="RNA polymerase sigma-70 region 2" evidence="5">
    <location>
        <begin position="21"/>
        <end position="85"/>
    </location>
</feature>
<dbReference type="InterPro" id="IPR007627">
    <property type="entry name" value="RNA_pol_sigma70_r2"/>
</dbReference>
<accession>A0ABW5VS06</accession>
<evidence type="ECO:0000256" key="2">
    <source>
        <dbReference type="ARBA" id="ARBA00023015"/>
    </source>
</evidence>
<dbReference type="NCBIfam" id="TIGR02937">
    <property type="entry name" value="sigma70-ECF"/>
    <property type="match status" value="1"/>
</dbReference>
<name>A0ABW5VS06_9MICO</name>
<comment type="similarity">
    <text evidence="1">Belongs to the sigma-70 factor family. ECF subfamily.</text>
</comment>
<evidence type="ECO:0000256" key="1">
    <source>
        <dbReference type="ARBA" id="ARBA00010641"/>
    </source>
</evidence>
<dbReference type="Pfam" id="PF04542">
    <property type="entry name" value="Sigma70_r2"/>
    <property type="match status" value="1"/>
</dbReference>
<keyword evidence="3" id="KW-0731">Sigma factor</keyword>
<protein>
    <submittedName>
        <fullName evidence="7">RNA polymerase sigma factor</fullName>
    </submittedName>
</protein>
<dbReference type="Gene3D" id="1.10.1740.10">
    <property type="match status" value="1"/>
</dbReference>
<organism evidence="7 8">
    <name type="scientific">Promicromonospora vindobonensis</name>
    <dbReference type="NCBI Taxonomy" id="195748"/>
    <lineage>
        <taxon>Bacteria</taxon>
        <taxon>Bacillati</taxon>
        <taxon>Actinomycetota</taxon>
        <taxon>Actinomycetes</taxon>
        <taxon>Micrococcales</taxon>
        <taxon>Promicromonosporaceae</taxon>
        <taxon>Promicromonospora</taxon>
    </lineage>
</organism>
<evidence type="ECO:0000313" key="8">
    <source>
        <dbReference type="Proteomes" id="UP001597479"/>
    </source>
</evidence>
<sequence>MSDELLVVRAQLGNRSALEELVARWQRPVWSYVRRMLDAERADDVAQEAWVAVVRALPRLREPDRFAPWLFTIVRRAALNRLRGQYADRHDLVGDFESDLDRSDDGARDPVDGLADRAEMVARLARLPVLEREVLVLHYLEDLSVQDCAQICGVPAGTIKSRLNRARRMLREHVQEEGERT</sequence>
<evidence type="ECO:0000259" key="6">
    <source>
        <dbReference type="Pfam" id="PF08281"/>
    </source>
</evidence>
<dbReference type="RefSeq" id="WP_377180620.1">
    <property type="nucleotide sequence ID" value="NZ_JBHUOG010000001.1"/>
</dbReference>
<evidence type="ECO:0000256" key="4">
    <source>
        <dbReference type="ARBA" id="ARBA00023163"/>
    </source>
</evidence>
<feature type="domain" description="RNA polymerase sigma factor 70 region 4 type 2" evidence="6">
    <location>
        <begin position="119"/>
        <end position="170"/>
    </location>
</feature>
<reference evidence="8" key="1">
    <citation type="journal article" date="2019" name="Int. J. Syst. Evol. Microbiol.">
        <title>The Global Catalogue of Microorganisms (GCM) 10K type strain sequencing project: providing services to taxonomists for standard genome sequencing and annotation.</title>
        <authorList>
            <consortium name="The Broad Institute Genomics Platform"/>
            <consortium name="The Broad Institute Genome Sequencing Center for Infectious Disease"/>
            <person name="Wu L."/>
            <person name="Ma J."/>
        </authorList>
    </citation>
    <scope>NUCLEOTIDE SEQUENCE [LARGE SCALE GENOMIC DNA]</scope>
    <source>
        <strain evidence="8">CCM 7044</strain>
    </source>
</reference>
<dbReference type="CDD" id="cd06171">
    <property type="entry name" value="Sigma70_r4"/>
    <property type="match status" value="1"/>
</dbReference>
<dbReference type="Pfam" id="PF08281">
    <property type="entry name" value="Sigma70_r4_2"/>
    <property type="match status" value="1"/>
</dbReference>
<dbReference type="InterPro" id="IPR036388">
    <property type="entry name" value="WH-like_DNA-bd_sf"/>
</dbReference>
<keyword evidence="4" id="KW-0804">Transcription</keyword>
<dbReference type="InterPro" id="IPR013325">
    <property type="entry name" value="RNA_pol_sigma_r2"/>
</dbReference>
<evidence type="ECO:0000256" key="3">
    <source>
        <dbReference type="ARBA" id="ARBA00023082"/>
    </source>
</evidence>
<dbReference type="PANTHER" id="PTHR43133">
    <property type="entry name" value="RNA POLYMERASE ECF-TYPE SIGMA FACTO"/>
    <property type="match status" value="1"/>
</dbReference>
<dbReference type="EMBL" id="JBHUOG010000001">
    <property type="protein sequence ID" value="MFD2792776.1"/>
    <property type="molecule type" value="Genomic_DNA"/>
</dbReference>
<dbReference type="InterPro" id="IPR013249">
    <property type="entry name" value="RNA_pol_sigma70_r4_t2"/>
</dbReference>
<comment type="caution">
    <text evidence="7">The sequence shown here is derived from an EMBL/GenBank/DDBJ whole genome shotgun (WGS) entry which is preliminary data.</text>
</comment>
<dbReference type="Proteomes" id="UP001597479">
    <property type="component" value="Unassembled WGS sequence"/>
</dbReference>
<dbReference type="InterPro" id="IPR039425">
    <property type="entry name" value="RNA_pol_sigma-70-like"/>
</dbReference>
<keyword evidence="8" id="KW-1185">Reference proteome</keyword>
<evidence type="ECO:0000259" key="5">
    <source>
        <dbReference type="Pfam" id="PF04542"/>
    </source>
</evidence>
<gene>
    <name evidence="7" type="ORF">ACFS27_04350</name>
</gene>